<protein>
    <submittedName>
        <fullName evidence="2">Uncharacterized protein</fullName>
    </submittedName>
</protein>
<feature type="region of interest" description="Disordered" evidence="1">
    <location>
        <begin position="131"/>
        <end position="193"/>
    </location>
</feature>
<name>A0AAW2XM17_9LAMI</name>
<comment type="caution">
    <text evidence="2">The sequence shown here is derived from an EMBL/GenBank/DDBJ whole genome shotgun (WGS) entry which is preliminary data.</text>
</comment>
<dbReference type="EMBL" id="JACGWN010000003">
    <property type="protein sequence ID" value="KAL0454974.1"/>
    <property type="molecule type" value="Genomic_DNA"/>
</dbReference>
<organism evidence="2">
    <name type="scientific">Sesamum latifolium</name>
    <dbReference type="NCBI Taxonomy" id="2727402"/>
    <lineage>
        <taxon>Eukaryota</taxon>
        <taxon>Viridiplantae</taxon>
        <taxon>Streptophyta</taxon>
        <taxon>Embryophyta</taxon>
        <taxon>Tracheophyta</taxon>
        <taxon>Spermatophyta</taxon>
        <taxon>Magnoliopsida</taxon>
        <taxon>eudicotyledons</taxon>
        <taxon>Gunneridae</taxon>
        <taxon>Pentapetalae</taxon>
        <taxon>asterids</taxon>
        <taxon>lamiids</taxon>
        <taxon>Lamiales</taxon>
        <taxon>Pedaliaceae</taxon>
        <taxon>Sesamum</taxon>
    </lineage>
</organism>
<dbReference type="PANTHER" id="PTHR10775">
    <property type="entry name" value="OS08G0208400 PROTEIN"/>
    <property type="match status" value="1"/>
</dbReference>
<proteinExistence type="predicted"/>
<reference evidence="2" key="2">
    <citation type="journal article" date="2024" name="Plant">
        <title>Genomic evolution and insights into agronomic trait innovations of Sesamum species.</title>
        <authorList>
            <person name="Miao H."/>
            <person name="Wang L."/>
            <person name="Qu L."/>
            <person name="Liu H."/>
            <person name="Sun Y."/>
            <person name="Le M."/>
            <person name="Wang Q."/>
            <person name="Wei S."/>
            <person name="Zheng Y."/>
            <person name="Lin W."/>
            <person name="Duan Y."/>
            <person name="Cao H."/>
            <person name="Xiong S."/>
            <person name="Wang X."/>
            <person name="Wei L."/>
            <person name="Li C."/>
            <person name="Ma Q."/>
            <person name="Ju M."/>
            <person name="Zhao R."/>
            <person name="Li G."/>
            <person name="Mu C."/>
            <person name="Tian Q."/>
            <person name="Mei H."/>
            <person name="Zhang T."/>
            <person name="Gao T."/>
            <person name="Zhang H."/>
        </authorList>
    </citation>
    <scope>NUCLEOTIDE SEQUENCE</scope>
    <source>
        <strain evidence="2">KEN1</strain>
    </source>
</reference>
<evidence type="ECO:0000313" key="2">
    <source>
        <dbReference type="EMBL" id="KAL0454974.1"/>
    </source>
</evidence>
<sequence length="259" mass="29022">MIRHNLDVMHIEKNICDNILGTLLDIKGKTKGTESVHEHLHYMGIRDELPIKIWASGNKLIKPVARYTLSTSEKKGFHEFLKSIKFPDGHAANISRYVKENKISSLKSPRARGPRPLILAVENLEEISDSKLNNSTRSGSSDRVEEVTSGSDGGGACEEQRESEDEIESEDEETESEGKEVESESEEIEESKVLGQPSVVMALRVHDGRRWGVPRACVPRCLVVDVGFSNGFLTREQLAIIRRTFNVPYEHKFILPSLG</sequence>
<evidence type="ECO:0000256" key="1">
    <source>
        <dbReference type="SAM" id="MobiDB-lite"/>
    </source>
</evidence>
<dbReference type="AlphaFoldDB" id="A0AAW2XM17"/>
<reference evidence="2" key="1">
    <citation type="submission" date="2020-06" db="EMBL/GenBank/DDBJ databases">
        <authorList>
            <person name="Li T."/>
            <person name="Hu X."/>
            <person name="Zhang T."/>
            <person name="Song X."/>
            <person name="Zhang H."/>
            <person name="Dai N."/>
            <person name="Sheng W."/>
            <person name="Hou X."/>
            <person name="Wei L."/>
        </authorList>
    </citation>
    <scope>NUCLEOTIDE SEQUENCE</scope>
    <source>
        <strain evidence="2">KEN1</strain>
        <tissue evidence="2">Leaf</tissue>
    </source>
</reference>
<accession>A0AAW2XM17</accession>
<dbReference type="PANTHER" id="PTHR10775:SF185">
    <property type="entry name" value="OS08G0208400 PROTEIN"/>
    <property type="match status" value="1"/>
</dbReference>
<gene>
    <name evidence="2" type="ORF">Slati_0836600</name>
</gene>
<feature type="compositionally biased region" description="Acidic residues" evidence="1">
    <location>
        <begin position="161"/>
        <end position="175"/>
    </location>
</feature>